<evidence type="ECO:0000313" key="6">
    <source>
        <dbReference type="Proteomes" id="UP000641932"/>
    </source>
</evidence>
<feature type="region of interest" description="Disordered" evidence="3">
    <location>
        <begin position="826"/>
        <end position="888"/>
    </location>
</feature>
<sequence length="888" mass="95115">MIEHLTTSRSSDRRLGRPLEDEASLLFGRDAEQAVLRHLARLLGAGSPTATALYGLPGSGRSSLLRQAASFARAAGAQVLTAWGIAAEERTPFGLVRRLTDQRSPDPDPRSVHEDCLVRPVGGNLVERWCRVFLAAADDRPTMIAVDDVQWADPQSRQVLQALLRRISRAPLALAVTVSGTNGEFPRSCVELVDQIDSFKPYGQLLHLGPLSHQAVGAMCAAGRVGGGDRDWYGRAAELTRGNPAVLNATLSSLRRDGAVDLWAELPVHAAVANGTRVAELSGRLGPGPLGLLRGLVACRGLLPVERVARLVGLDDADTDAALRALRLEGLVDADDAAGLSFPSAVEPALYGMDGAERRRLLGEAARSAHRAAVADDLLARLLLRTEPLGDPWVSGVLRRAAHACRAAGHHAEAARYLERALREPLDPVQRAEVLLEAGATQSMVAPETAFRRLVEVLSAPPGVGNADTRVGAADLLLTLGDAATTRQAIARMHAWEKPPSERRPVLLGLYWLADGARQGRSGLDDADPDMPPLDLVPEHPTAQAASAWRAAAAGTHAAHVRALGAAVLGTPARGLPLYPRLLACRALGVADAPQAARAGLDAAVAEARRRHAPALVGVALLLRSELSLRVGDVDAAARDLSASRVAMPWESWYPTMVPGPLALEVLVNIARQRWEEAEHVAFQQLPPGAEHGFAWTHLLYARGMLRLYQGMPHEALAESRECGRRLRAQGWLNPGLLPWRSLAAVAHHRCGDPEPAADLLAEEVRLAREWGTASALGWAEYRAAMVSTGPQAAIRMERAVRRLRESPMVGRYTQVMGEVEGARRFRAGRRRQSAGAKEAAPGADRPPGLPASARGAPAGRRLHPHHPVRSRDPPGDRFSCCFSGRAN</sequence>
<reference evidence="5" key="2">
    <citation type="submission" date="2020-09" db="EMBL/GenBank/DDBJ databases">
        <authorList>
            <person name="Sun Q."/>
            <person name="Zhou Y."/>
        </authorList>
    </citation>
    <scope>NUCLEOTIDE SEQUENCE</scope>
    <source>
        <strain evidence="5">CGMCC 4.7201</strain>
    </source>
</reference>
<dbReference type="GO" id="GO:0004016">
    <property type="term" value="F:adenylate cyclase activity"/>
    <property type="evidence" value="ECO:0007669"/>
    <property type="project" value="TreeGrafter"/>
</dbReference>
<dbReference type="EMBL" id="BMMS01000035">
    <property type="protein sequence ID" value="GGO97788.1"/>
    <property type="molecule type" value="Genomic_DNA"/>
</dbReference>
<keyword evidence="6" id="KW-1185">Reference proteome</keyword>
<evidence type="ECO:0000256" key="3">
    <source>
        <dbReference type="SAM" id="MobiDB-lite"/>
    </source>
</evidence>
<dbReference type="PANTHER" id="PTHR16305">
    <property type="entry name" value="TESTICULAR SOLUBLE ADENYLYL CYCLASE"/>
    <property type="match status" value="1"/>
</dbReference>
<dbReference type="InterPro" id="IPR041664">
    <property type="entry name" value="AAA_16"/>
</dbReference>
<dbReference type="Proteomes" id="UP000641932">
    <property type="component" value="Unassembled WGS sequence"/>
</dbReference>
<gene>
    <name evidence="5" type="ORF">GCM10012280_60400</name>
</gene>
<name>A0A917ZX26_9ACTN</name>
<feature type="domain" description="Orc1-like AAA ATPase" evidence="4">
    <location>
        <begin position="26"/>
        <end position="173"/>
    </location>
</feature>
<dbReference type="PANTHER" id="PTHR16305:SF35">
    <property type="entry name" value="TRANSCRIPTIONAL ACTIVATOR DOMAIN"/>
    <property type="match status" value="1"/>
</dbReference>
<dbReference type="SUPFAM" id="SSF52540">
    <property type="entry name" value="P-loop containing nucleoside triphosphate hydrolases"/>
    <property type="match status" value="1"/>
</dbReference>
<feature type="compositionally biased region" description="Low complexity" evidence="3">
    <location>
        <begin position="851"/>
        <end position="860"/>
    </location>
</feature>
<comment type="caution">
    <text evidence="5">The sequence shown here is derived from an EMBL/GenBank/DDBJ whole genome shotgun (WGS) entry which is preliminary data.</text>
</comment>
<reference evidence="5" key="1">
    <citation type="journal article" date="2014" name="Int. J. Syst. Evol. Microbiol.">
        <title>Complete genome sequence of Corynebacterium casei LMG S-19264T (=DSM 44701T), isolated from a smear-ripened cheese.</title>
        <authorList>
            <consortium name="US DOE Joint Genome Institute (JGI-PGF)"/>
            <person name="Walter F."/>
            <person name="Albersmeier A."/>
            <person name="Kalinowski J."/>
            <person name="Ruckert C."/>
        </authorList>
    </citation>
    <scope>NUCLEOTIDE SEQUENCE</scope>
    <source>
        <strain evidence="5">CGMCC 4.7201</strain>
    </source>
</reference>
<dbReference type="GO" id="GO:0005524">
    <property type="term" value="F:ATP binding"/>
    <property type="evidence" value="ECO:0007669"/>
    <property type="project" value="UniProtKB-KW"/>
</dbReference>
<dbReference type="InterPro" id="IPR027417">
    <property type="entry name" value="P-loop_NTPase"/>
</dbReference>
<accession>A0A917ZX26</accession>
<evidence type="ECO:0000313" key="5">
    <source>
        <dbReference type="EMBL" id="GGO97788.1"/>
    </source>
</evidence>
<dbReference type="Pfam" id="PF13191">
    <property type="entry name" value="AAA_16"/>
    <property type="match status" value="1"/>
</dbReference>
<evidence type="ECO:0000256" key="2">
    <source>
        <dbReference type="ARBA" id="ARBA00022840"/>
    </source>
</evidence>
<dbReference type="AlphaFoldDB" id="A0A917ZX26"/>
<protein>
    <recommendedName>
        <fullName evidence="4">Orc1-like AAA ATPase domain-containing protein</fullName>
    </recommendedName>
</protein>
<keyword evidence="1" id="KW-0547">Nucleotide-binding</keyword>
<evidence type="ECO:0000256" key="1">
    <source>
        <dbReference type="ARBA" id="ARBA00022741"/>
    </source>
</evidence>
<proteinExistence type="predicted"/>
<keyword evidence="2" id="KW-0067">ATP-binding</keyword>
<evidence type="ECO:0000259" key="4">
    <source>
        <dbReference type="Pfam" id="PF13191"/>
    </source>
</evidence>
<organism evidence="5 6">
    <name type="scientific">Wenjunlia tyrosinilytica</name>
    <dbReference type="NCBI Taxonomy" id="1544741"/>
    <lineage>
        <taxon>Bacteria</taxon>
        <taxon>Bacillati</taxon>
        <taxon>Actinomycetota</taxon>
        <taxon>Actinomycetes</taxon>
        <taxon>Kitasatosporales</taxon>
        <taxon>Streptomycetaceae</taxon>
        <taxon>Wenjunlia</taxon>
    </lineage>
</organism>
<dbReference type="RefSeq" id="WP_189135013.1">
    <property type="nucleotide sequence ID" value="NZ_BMMS01000035.1"/>
</dbReference>
<dbReference type="GO" id="GO:0005737">
    <property type="term" value="C:cytoplasm"/>
    <property type="evidence" value="ECO:0007669"/>
    <property type="project" value="TreeGrafter"/>
</dbReference>